<evidence type="ECO:0000256" key="4">
    <source>
        <dbReference type="ARBA" id="ARBA00022452"/>
    </source>
</evidence>
<evidence type="ECO:0000313" key="11">
    <source>
        <dbReference type="Proteomes" id="UP000279384"/>
    </source>
</evidence>
<dbReference type="InterPro" id="IPR010130">
    <property type="entry name" value="T1SS_OMP_TolC"/>
</dbReference>
<keyword evidence="5" id="KW-0812">Transmembrane</keyword>
<reference evidence="10 11" key="1">
    <citation type="submission" date="2018-10" db="EMBL/GenBank/DDBJ databases">
        <title>Genomic Encyclopedia of Type Strains, Phase IV (KMG-IV): sequencing the most valuable type-strain genomes for metagenomic binning, comparative biology and taxonomic classification.</title>
        <authorList>
            <person name="Goeker M."/>
        </authorList>
    </citation>
    <scope>NUCLEOTIDE SEQUENCE [LARGE SCALE GENOMIC DNA]</scope>
    <source>
        <strain evidence="10 11">DSM 3303</strain>
    </source>
</reference>
<feature type="chain" id="PRO_5019725824" evidence="9">
    <location>
        <begin position="24"/>
        <end position="435"/>
    </location>
</feature>
<keyword evidence="7" id="KW-0998">Cell outer membrane</keyword>
<dbReference type="Proteomes" id="UP000279384">
    <property type="component" value="Unassembled WGS sequence"/>
</dbReference>
<evidence type="ECO:0000256" key="8">
    <source>
        <dbReference type="SAM" id="MobiDB-lite"/>
    </source>
</evidence>
<keyword evidence="3" id="KW-0813">Transport</keyword>
<organism evidence="10 11">
    <name type="scientific">Vogesella indigofera</name>
    <name type="common">Pseudomonas indigofera</name>
    <dbReference type="NCBI Taxonomy" id="45465"/>
    <lineage>
        <taxon>Bacteria</taxon>
        <taxon>Pseudomonadati</taxon>
        <taxon>Pseudomonadota</taxon>
        <taxon>Betaproteobacteria</taxon>
        <taxon>Neisseriales</taxon>
        <taxon>Chromobacteriaceae</taxon>
        <taxon>Vogesella</taxon>
    </lineage>
</organism>
<keyword evidence="4" id="KW-1134">Transmembrane beta strand</keyword>
<evidence type="ECO:0000256" key="9">
    <source>
        <dbReference type="SAM" id="SignalP"/>
    </source>
</evidence>
<keyword evidence="9" id="KW-0732">Signal</keyword>
<evidence type="ECO:0000256" key="1">
    <source>
        <dbReference type="ARBA" id="ARBA00004442"/>
    </source>
</evidence>
<evidence type="ECO:0000256" key="5">
    <source>
        <dbReference type="ARBA" id="ARBA00022692"/>
    </source>
</evidence>
<dbReference type="PANTHER" id="PTHR30026">
    <property type="entry name" value="OUTER MEMBRANE PROTEIN TOLC"/>
    <property type="match status" value="1"/>
</dbReference>
<sequence length="435" mass="46345">MKLIRTLGLGALLGSALAAPAHAFDLLQALQAARQYDAGYASASAANRAGAEKAVQGRALLLPSIGLSAASTQTKPLQPAAGNYRSDSLGVQLTQPLFDTASYSGYQKGKIASTVAQLQFDASGQQLVIDVAKAYFDALLAEDVLNVTRATKSAYERQLAQARKAFEVGTATITDTHEAQAGYDAATAQEIAALSDLDLKRNALAQLTGLNPESIRRLRDKPQLSAADLGTLETWTQRAQQNSLALQLQQQQLALAEKNLDEARGKHLPTVSLNAGYSHNRSTDASSVASGRDTTRGSSLGLSLTLPLYAGGAIDSQVTEAAANRDKAREDLEVTRRQNAQNVRRSWLGVSNGAALVKAQEQLLVSAKSKLDATRLGKDVGVRTNLDLLNAEKDYQDAIRALAQARYNFLQARLALAQAAGTLDDEVVAEVNRFF</sequence>
<dbReference type="GO" id="GO:0015562">
    <property type="term" value="F:efflux transmembrane transporter activity"/>
    <property type="evidence" value="ECO:0007669"/>
    <property type="project" value="InterPro"/>
</dbReference>
<feature type="region of interest" description="Disordered" evidence="8">
    <location>
        <begin position="272"/>
        <end position="296"/>
    </location>
</feature>
<protein>
    <submittedName>
        <fullName evidence="10">Outer membrane protein</fullName>
    </submittedName>
</protein>
<dbReference type="EMBL" id="RBID01000002">
    <property type="protein sequence ID" value="RKQ62144.1"/>
    <property type="molecule type" value="Genomic_DNA"/>
</dbReference>
<dbReference type="Gene3D" id="1.20.1600.10">
    <property type="entry name" value="Outer membrane efflux proteins (OEP)"/>
    <property type="match status" value="1"/>
</dbReference>
<dbReference type="AlphaFoldDB" id="A0A495BKR7"/>
<comment type="similarity">
    <text evidence="2">Belongs to the outer membrane factor (OMF) (TC 1.B.17) family.</text>
</comment>
<dbReference type="GO" id="GO:0015288">
    <property type="term" value="F:porin activity"/>
    <property type="evidence" value="ECO:0007669"/>
    <property type="project" value="TreeGrafter"/>
</dbReference>
<dbReference type="RefSeq" id="WP_120809307.1">
    <property type="nucleotide sequence ID" value="NZ_RBID01000002.1"/>
</dbReference>
<evidence type="ECO:0000256" key="6">
    <source>
        <dbReference type="ARBA" id="ARBA00023136"/>
    </source>
</evidence>
<evidence type="ECO:0000256" key="7">
    <source>
        <dbReference type="ARBA" id="ARBA00023237"/>
    </source>
</evidence>
<dbReference type="PANTHER" id="PTHR30026:SF20">
    <property type="entry name" value="OUTER MEMBRANE PROTEIN TOLC"/>
    <property type="match status" value="1"/>
</dbReference>
<dbReference type="InterPro" id="IPR003423">
    <property type="entry name" value="OMP_efflux"/>
</dbReference>
<dbReference type="SUPFAM" id="SSF56954">
    <property type="entry name" value="Outer membrane efflux proteins (OEP)"/>
    <property type="match status" value="1"/>
</dbReference>
<dbReference type="GO" id="GO:0009279">
    <property type="term" value="C:cell outer membrane"/>
    <property type="evidence" value="ECO:0007669"/>
    <property type="project" value="UniProtKB-SubCell"/>
</dbReference>
<comment type="caution">
    <text evidence="10">The sequence shown here is derived from an EMBL/GenBank/DDBJ whole genome shotgun (WGS) entry which is preliminary data.</text>
</comment>
<comment type="subcellular location">
    <subcellularLocation>
        <location evidence="1">Cell outer membrane</location>
    </subcellularLocation>
</comment>
<dbReference type="GO" id="GO:1990281">
    <property type="term" value="C:efflux pump complex"/>
    <property type="evidence" value="ECO:0007669"/>
    <property type="project" value="TreeGrafter"/>
</dbReference>
<dbReference type="Pfam" id="PF02321">
    <property type="entry name" value="OEP"/>
    <property type="match status" value="2"/>
</dbReference>
<dbReference type="NCBIfam" id="TIGR01844">
    <property type="entry name" value="type_I_sec_TolC"/>
    <property type="match status" value="1"/>
</dbReference>
<name>A0A495BKR7_VOGIN</name>
<dbReference type="InterPro" id="IPR051906">
    <property type="entry name" value="TolC-like"/>
</dbReference>
<proteinExistence type="inferred from homology"/>
<evidence type="ECO:0000256" key="3">
    <source>
        <dbReference type="ARBA" id="ARBA00022448"/>
    </source>
</evidence>
<gene>
    <name evidence="10" type="ORF">C8E02_0200</name>
</gene>
<feature type="signal peptide" evidence="9">
    <location>
        <begin position="1"/>
        <end position="23"/>
    </location>
</feature>
<keyword evidence="6" id="KW-0472">Membrane</keyword>
<feature type="compositionally biased region" description="Polar residues" evidence="8">
    <location>
        <begin position="272"/>
        <end position="289"/>
    </location>
</feature>
<accession>A0A495BKR7</accession>
<evidence type="ECO:0000256" key="2">
    <source>
        <dbReference type="ARBA" id="ARBA00007613"/>
    </source>
</evidence>
<evidence type="ECO:0000313" key="10">
    <source>
        <dbReference type="EMBL" id="RKQ62144.1"/>
    </source>
</evidence>